<keyword evidence="4" id="KW-0521">NADP</keyword>
<keyword evidence="7" id="KW-1185">Reference proteome</keyword>
<dbReference type="Proteomes" id="UP000283841">
    <property type="component" value="Unassembled WGS sequence"/>
</dbReference>
<evidence type="ECO:0000256" key="1">
    <source>
        <dbReference type="ARBA" id="ARBA00009183"/>
    </source>
</evidence>
<dbReference type="PIRSF" id="PIRSF000332">
    <property type="entry name" value="FMO"/>
    <property type="match status" value="1"/>
</dbReference>
<dbReference type="GO" id="GO:0004499">
    <property type="term" value="F:N,N-dimethylaniline monooxygenase activity"/>
    <property type="evidence" value="ECO:0007669"/>
    <property type="project" value="InterPro"/>
</dbReference>
<dbReference type="OrthoDB" id="66881at2759"/>
<dbReference type="InterPro" id="IPR050346">
    <property type="entry name" value="FMO-like"/>
</dbReference>
<evidence type="ECO:0000256" key="3">
    <source>
        <dbReference type="ARBA" id="ARBA00022827"/>
    </source>
</evidence>
<name>A0A443HWV0_BYSSP</name>
<sequence length="479" mass="54052">MGPRYRTVAVIGTGPSGLSAVRALHQEKIFDTIRVFERRDRVGGTWNYDPVPDVFPFPEDNSTSQKAKDIPARFPQFTPTAAEDTTARTGIYEGLDSNVGAKVMAFTHTPLPETNSPLSIERFGNSNPTRPFRVVAQWLEDLFHDYLHLVSFNTTVEKVEKVGDKWTVTLRRTGQLRHGQPQDYWWQEHFDAIVVASGHYNIPFIPDVPGLNEASKAHPTRFEHSKSYRSQNDYINKKVVVVGGNVSAADIVSEIYHLVKGPLYLSQRGKNEALQAAWDLPNVEVKPQIKNIETTPTGINVEFADGNKADNVDKVIFGTGFRVSYPFLTPDPVTPNNRLAGFYQHIFKVGDPSLAIVGQVRAGISFRVYEYQAVAVARYFAGRGKPLPSLQEQDLWEVERVQYKGPSTNFHEIKPDFKEYFDFLVNLAGPPAPESDAYELPPWDDKWAEIAFGVLPLKEKYWKSVRERSSKLGQQRAKL</sequence>
<dbReference type="GO" id="GO:0050661">
    <property type="term" value="F:NADP binding"/>
    <property type="evidence" value="ECO:0007669"/>
    <property type="project" value="InterPro"/>
</dbReference>
<dbReference type="InterPro" id="IPR000960">
    <property type="entry name" value="Flavin_mOase"/>
</dbReference>
<dbReference type="PANTHER" id="PTHR23023">
    <property type="entry name" value="DIMETHYLANILINE MONOOXYGENASE"/>
    <property type="match status" value="1"/>
</dbReference>
<evidence type="ECO:0000313" key="7">
    <source>
        <dbReference type="Proteomes" id="UP000283841"/>
    </source>
</evidence>
<proteinExistence type="inferred from homology"/>
<evidence type="ECO:0000256" key="5">
    <source>
        <dbReference type="ARBA" id="ARBA00023002"/>
    </source>
</evidence>
<gene>
    <name evidence="6" type="ORF">C8Q69DRAFT_506430</name>
</gene>
<dbReference type="PRINTS" id="PR00370">
    <property type="entry name" value="FMOXYGENASE"/>
</dbReference>
<evidence type="ECO:0000313" key="6">
    <source>
        <dbReference type="EMBL" id="RWQ96224.1"/>
    </source>
</evidence>
<dbReference type="EMBL" id="RCNU01000004">
    <property type="protein sequence ID" value="RWQ96224.1"/>
    <property type="molecule type" value="Genomic_DNA"/>
</dbReference>
<keyword evidence="2" id="KW-0285">Flavoprotein</keyword>
<keyword evidence="5" id="KW-0560">Oxidoreductase</keyword>
<dbReference type="GO" id="GO:0050660">
    <property type="term" value="F:flavin adenine dinucleotide binding"/>
    <property type="evidence" value="ECO:0007669"/>
    <property type="project" value="InterPro"/>
</dbReference>
<accession>A0A443HWV0</accession>
<dbReference type="SUPFAM" id="SSF51905">
    <property type="entry name" value="FAD/NAD(P)-binding domain"/>
    <property type="match status" value="2"/>
</dbReference>
<comment type="similarity">
    <text evidence="1">Belongs to the FMO family.</text>
</comment>
<dbReference type="Pfam" id="PF13450">
    <property type="entry name" value="NAD_binding_8"/>
    <property type="match status" value="1"/>
</dbReference>
<organism evidence="6 7">
    <name type="scientific">Byssochlamys spectabilis</name>
    <name type="common">Paecilomyces variotii</name>
    <dbReference type="NCBI Taxonomy" id="264951"/>
    <lineage>
        <taxon>Eukaryota</taxon>
        <taxon>Fungi</taxon>
        <taxon>Dikarya</taxon>
        <taxon>Ascomycota</taxon>
        <taxon>Pezizomycotina</taxon>
        <taxon>Eurotiomycetes</taxon>
        <taxon>Eurotiomycetidae</taxon>
        <taxon>Eurotiales</taxon>
        <taxon>Thermoascaceae</taxon>
        <taxon>Paecilomyces</taxon>
    </lineage>
</organism>
<dbReference type="RefSeq" id="XP_028485869.1">
    <property type="nucleotide sequence ID" value="XM_028632803.1"/>
</dbReference>
<evidence type="ECO:0000256" key="4">
    <source>
        <dbReference type="ARBA" id="ARBA00022857"/>
    </source>
</evidence>
<comment type="caution">
    <text evidence="6">The sequence shown here is derived from an EMBL/GenBank/DDBJ whole genome shotgun (WGS) entry which is preliminary data.</text>
</comment>
<dbReference type="Gene3D" id="3.50.50.60">
    <property type="entry name" value="FAD/NAD(P)-binding domain"/>
    <property type="match status" value="2"/>
</dbReference>
<keyword evidence="3" id="KW-0274">FAD</keyword>
<evidence type="ECO:0000256" key="2">
    <source>
        <dbReference type="ARBA" id="ARBA00022630"/>
    </source>
</evidence>
<dbReference type="InterPro" id="IPR020946">
    <property type="entry name" value="Flavin_mOase-like"/>
</dbReference>
<dbReference type="AlphaFoldDB" id="A0A443HWV0"/>
<reference evidence="6 7" key="1">
    <citation type="journal article" date="2018" name="Front. Microbiol.">
        <title>Genomic and genetic insights into a cosmopolitan fungus, Paecilomyces variotii (Eurotiales).</title>
        <authorList>
            <person name="Urquhart A.S."/>
            <person name="Mondo S.J."/>
            <person name="Makela M.R."/>
            <person name="Hane J.K."/>
            <person name="Wiebenga A."/>
            <person name="He G."/>
            <person name="Mihaltcheva S."/>
            <person name="Pangilinan J."/>
            <person name="Lipzen A."/>
            <person name="Barry K."/>
            <person name="de Vries R.P."/>
            <person name="Grigoriev I.V."/>
            <person name="Idnurm A."/>
        </authorList>
    </citation>
    <scope>NUCLEOTIDE SEQUENCE [LARGE SCALE GENOMIC DNA]</scope>
    <source>
        <strain evidence="6 7">CBS 101075</strain>
    </source>
</reference>
<dbReference type="STRING" id="264951.A0A443HWV0"/>
<dbReference type="GeneID" id="39602080"/>
<protein>
    <submittedName>
        <fullName evidence="6">Putative dimethylaniline monooxygenase</fullName>
    </submittedName>
</protein>
<dbReference type="VEuPathDB" id="FungiDB:C8Q69DRAFT_506430"/>
<keyword evidence="6" id="KW-0503">Monooxygenase</keyword>
<dbReference type="InterPro" id="IPR036188">
    <property type="entry name" value="FAD/NAD-bd_sf"/>
</dbReference>
<dbReference type="Pfam" id="PF00743">
    <property type="entry name" value="FMO-like"/>
    <property type="match status" value="2"/>
</dbReference>